<proteinExistence type="predicted"/>
<protein>
    <submittedName>
        <fullName evidence="1">Uncharacterized protein</fullName>
    </submittedName>
</protein>
<sequence length="150" mass="16690">MTTVVGVQLGRRSTSALHPSAAQSTSLTNSRICNTHRAGPLNVTSGCTNTVTDGLPRYSRVVSTSKQLTDLTTKIEQQTTKIDGLIETIQDLTMSFKSFTEPFNSFTKSFQSFEWNVKIHISFKSLHMNFIVQIQGSQTTSRQNAKTRKE</sequence>
<dbReference type="AlphaFoldDB" id="A0A816EEM7"/>
<keyword evidence="2" id="KW-1185">Reference proteome</keyword>
<comment type="caution">
    <text evidence="1">The sequence shown here is derived from an EMBL/GenBank/DDBJ whole genome shotgun (WGS) entry which is preliminary data.</text>
</comment>
<evidence type="ECO:0000313" key="2">
    <source>
        <dbReference type="Proteomes" id="UP000663828"/>
    </source>
</evidence>
<reference evidence="1" key="1">
    <citation type="submission" date="2021-02" db="EMBL/GenBank/DDBJ databases">
        <authorList>
            <person name="Nowell W R."/>
        </authorList>
    </citation>
    <scope>NUCLEOTIDE SEQUENCE</scope>
</reference>
<organism evidence="1 2">
    <name type="scientific">Adineta ricciae</name>
    <name type="common">Rotifer</name>
    <dbReference type="NCBI Taxonomy" id="249248"/>
    <lineage>
        <taxon>Eukaryota</taxon>
        <taxon>Metazoa</taxon>
        <taxon>Spiralia</taxon>
        <taxon>Gnathifera</taxon>
        <taxon>Rotifera</taxon>
        <taxon>Eurotatoria</taxon>
        <taxon>Bdelloidea</taxon>
        <taxon>Adinetida</taxon>
        <taxon>Adinetidae</taxon>
        <taxon>Adineta</taxon>
    </lineage>
</organism>
<name>A0A816EEM7_ADIRI</name>
<accession>A0A816EEM7</accession>
<dbReference type="Proteomes" id="UP000663828">
    <property type="component" value="Unassembled WGS sequence"/>
</dbReference>
<gene>
    <name evidence="1" type="ORF">XAT740_LOCUS53981</name>
</gene>
<dbReference type="EMBL" id="CAJNOR010009477">
    <property type="protein sequence ID" value="CAF1645009.1"/>
    <property type="molecule type" value="Genomic_DNA"/>
</dbReference>
<evidence type="ECO:0000313" key="1">
    <source>
        <dbReference type="EMBL" id="CAF1645009.1"/>
    </source>
</evidence>